<gene>
    <name evidence="1" type="ORF">LNP81_18375</name>
</gene>
<evidence type="ECO:0000313" key="2">
    <source>
        <dbReference type="Proteomes" id="UP001430679"/>
    </source>
</evidence>
<dbReference type="RefSeq" id="WP_230038357.1">
    <property type="nucleotide sequence ID" value="NZ_JAJJMM010000001.1"/>
</dbReference>
<sequence length="124" mass="14251">MKIKHRTNLETQPILSLNRKIIRFTVVENNQKHHIETYVGEYPSLMFLLRDRLYLDGFGECQGVGRCATCIVQAKAIKGNSMIKERNEPSTLSKMGYTDADIRLSCQLFITTDLEESEIEVLEI</sequence>
<dbReference type="SUPFAM" id="SSF54292">
    <property type="entry name" value="2Fe-2S ferredoxin-like"/>
    <property type="match status" value="1"/>
</dbReference>
<keyword evidence="2" id="KW-1185">Reference proteome</keyword>
<reference evidence="1" key="1">
    <citation type="submission" date="2021-11" db="EMBL/GenBank/DDBJ databases">
        <title>Description of novel Flavobacterium species.</title>
        <authorList>
            <person name="Saticioglu I.B."/>
            <person name="Ay H."/>
            <person name="Altun S."/>
            <person name="Duman M."/>
        </authorList>
    </citation>
    <scope>NUCLEOTIDE SEQUENCE</scope>
    <source>
        <strain evidence="1">F-30</strain>
    </source>
</reference>
<protein>
    <submittedName>
        <fullName evidence="1">2Fe-2S iron-sulfur cluster-binding protein</fullName>
    </submittedName>
</protein>
<proteinExistence type="predicted"/>
<evidence type="ECO:0000313" key="1">
    <source>
        <dbReference type="EMBL" id="MCC9064977.1"/>
    </source>
</evidence>
<dbReference type="EMBL" id="JAJJMM010000001">
    <property type="protein sequence ID" value="MCC9064977.1"/>
    <property type="molecule type" value="Genomic_DNA"/>
</dbReference>
<name>A0ABS8MHL0_9FLAO</name>
<organism evidence="1 2">
    <name type="scientific">Flavobacterium piscisymbiosum</name>
    <dbReference type="NCBI Taxonomy" id="2893753"/>
    <lineage>
        <taxon>Bacteria</taxon>
        <taxon>Pseudomonadati</taxon>
        <taxon>Bacteroidota</taxon>
        <taxon>Flavobacteriia</taxon>
        <taxon>Flavobacteriales</taxon>
        <taxon>Flavobacteriaceae</taxon>
        <taxon>Flavobacterium</taxon>
    </lineage>
</organism>
<dbReference type="InterPro" id="IPR012675">
    <property type="entry name" value="Beta-grasp_dom_sf"/>
</dbReference>
<dbReference type="Gene3D" id="3.10.20.30">
    <property type="match status" value="1"/>
</dbReference>
<dbReference type="Proteomes" id="UP001430679">
    <property type="component" value="Unassembled WGS sequence"/>
</dbReference>
<dbReference type="InterPro" id="IPR036010">
    <property type="entry name" value="2Fe-2S_ferredoxin-like_sf"/>
</dbReference>
<comment type="caution">
    <text evidence="1">The sequence shown here is derived from an EMBL/GenBank/DDBJ whole genome shotgun (WGS) entry which is preliminary data.</text>
</comment>
<accession>A0ABS8MHL0</accession>